<dbReference type="Gene3D" id="2.60.40.60">
    <property type="entry name" value="Cadherins"/>
    <property type="match status" value="1"/>
</dbReference>
<name>A0ABU1K1A8_9FLAO</name>
<dbReference type="PROSITE" id="PS51257">
    <property type="entry name" value="PROKAR_LIPOPROTEIN"/>
    <property type="match status" value="1"/>
</dbReference>
<accession>A0ABU1K1A8</accession>
<dbReference type="RefSeq" id="WP_309726032.1">
    <property type="nucleotide sequence ID" value="NZ_JAVDQA010000001.1"/>
</dbReference>
<evidence type="ECO:0000313" key="1">
    <source>
        <dbReference type="EMBL" id="MDR6299389.1"/>
    </source>
</evidence>
<dbReference type="EMBL" id="JAVDQA010000001">
    <property type="protein sequence ID" value="MDR6299389.1"/>
    <property type="molecule type" value="Genomic_DNA"/>
</dbReference>
<gene>
    <name evidence="1" type="ORF">GGR31_000005</name>
</gene>
<protein>
    <recommendedName>
        <fullName evidence="3">Cadherin domain-containing protein</fullName>
    </recommendedName>
</protein>
<evidence type="ECO:0000313" key="2">
    <source>
        <dbReference type="Proteomes" id="UP001257659"/>
    </source>
</evidence>
<sequence length="288" mass="31693">MKKTITLILITAFLFSCSSDDDTTNQSIEISVEDFETTINENPEANQVLGSITASTNQGELVFSLIEENPDGAFNINEDTGELSVNDASLFDFDSNPTLTAIAQVENNGTTANSNILINLINVPSECEQSQAETENLFQNLVSNDNFSFENTLDLITHDYTFKMDIDGEICSIGYQGASNFAYQIRILDSSGNILYDNNHTFSTTVQDYVSITPVSINANEKYTIQRISNNATTGSEKIGPVIESDDTSINFPFTEGGFTIVSTPYFDSNMEFPGIIMPYITFGFTEN</sequence>
<organism evidence="1 2">
    <name type="scientific">Mesonia maritima</name>
    <dbReference type="NCBI Taxonomy" id="1793873"/>
    <lineage>
        <taxon>Bacteria</taxon>
        <taxon>Pseudomonadati</taxon>
        <taxon>Bacteroidota</taxon>
        <taxon>Flavobacteriia</taxon>
        <taxon>Flavobacteriales</taxon>
        <taxon>Flavobacteriaceae</taxon>
        <taxon>Mesonia</taxon>
    </lineage>
</organism>
<dbReference type="InterPro" id="IPR015919">
    <property type="entry name" value="Cadherin-like_sf"/>
</dbReference>
<reference evidence="1 2" key="1">
    <citation type="submission" date="2023-07" db="EMBL/GenBank/DDBJ databases">
        <title>Genomic Encyclopedia of Type Strains, Phase IV (KMG-IV): sequencing the most valuable type-strain genomes for metagenomic binning, comparative biology and taxonomic classification.</title>
        <authorList>
            <person name="Goeker M."/>
        </authorList>
    </citation>
    <scope>NUCLEOTIDE SEQUENCE [LARGE SCALE GENOMIC DNA]</scope>
    <source>
        <strain evidence="1 2">DSM 102814</strain>
    </source>
</reference>
<comment type="caution">
    <text evidence="1">The sequence shown here is derived from an EMBL/GenBank/DDBJ whole genome shotgun (WGS) entry which is preliminary data.</text>
</comment>
<evidence type="ECO:0008006" key="3">
    <source>
        <dbReference type="Google" id="ProtNLM"/>
    </source>
</evidence>
<keyword evidence="2" id="KW-1185">Reference proteome</keyword>
<dbReference type="SUPFAM" id="SSF49313">
    <property type="entry name" value="Cadherin-like"/>
    <property type="match status" value="1"/>
</dbReference>
<proteinExistence type="predicted"/>
<dbReference type="Proteomes" id="UP001257659">
    <property type="component" value="Unassembled WGS sequence"/>
</dbReference>
<dbReference type="CDD" id="cd11304">
    <property type="entry name" value="Cadherin_repeat"/>
    <property type="match status" value="1"/>
</dbReference>